<feature type="transmembrane region" description="Helical" evidence="2">
    <location>
        <begin position="193"/>
        <end position="211"/>
    </location>
</feature>
<organism evidence="3 4">
    <name type="scientific">Prorocentrum cordatum</name>
    <dbReference type="NCBI Taxonomy" id="2364126"/>
    <lineage>
        <taxon>Eukaryota</taxon>
        <taxon>Sar</taxon>
        <taxon>Alveolata</taxon>
        <taxon>Dinophyceae</taxon>
        <taxon>Prorocentrales</taxon>
        <taxon>Prorocentraceae</taxon>
        <taxon>Prorocentrum</taxon>
    </lineage>
</organism>
<feature type="transmembrane region" description="Helical" evidence="2">
    <location>
        <begin position="344"/>
        <end position="366"/>
    </location>
</feature>
<dbReference type="Proteomes" id="UP001189429">
    <property type="component" value="Unassembled WGS sequence"/>
</dbReference>
<feature type="transmembrane region" description="Helical" evidence="2">
    <location>
        <begin position="386"/>
        <end position="407"/>
    </location>
</feature>
<feature type="transmembrane region" description="Helical" evidence="2">
    <location>
        <begin position="301"/>
        <end position="323"/>
    </location>
</feature>
<reference evidence="3" key="1">
    <citation type="submission" date="2023-10" db="EMBL/GenBank/DDBJ databases">
        <authorList>
            <person name="Chen Y."/>
            <person name="Shah S."/>
            <person name="Dougan E. K."/>
            <person name="Thang M."/>
            <person name="Chan C."/>
        </authorList>
    </citation>
    <scope>NUCLEOTIDE SEQUENCE [LARGE SCALE GENOMIC DNA]</scope>
</reference>
<keyword evidence="2" id="KW-0472">Membrane</keyword>
<gene>
    <name evidence="3" type="ORF">PCOR1329_LOCUS25994</name>
</gene>
<protein>
    <recommendedName>
        <fullName evidence="5">Protein DETOXIFICATION</fullName>
    </recommendedName>
</protein>
<name>A0ABN9S2N5_9DINO</name>
<keyword evidence="2" id="KW-0812">Transmembrane</keyword>
<proteinExistence type="inferred from homology"/>
<comment type="similarity">
    <text evidence="1">Belongs to the multi antimicrobial extrusion (MATE) (TC 2.A.66.1) family.</text>
</comment>
<feature type="transmembrane region" description="Helical" evidence="2">
    <location>
        <begin position="115"/>
        <end position="137"/>
    </location>
</feature>
<keyword evidence="2" id="KW-1133">Transmembrane helix</keyword>
<dbReference type="EMBL" id="CAUYUJ010009166">
    <property type="protein sequence ID" value="CAK0826026.1"/>
    <property type="molecule type" value="Genomic_DNA"/>
</dbReference>
<sequence length="417" mass="45470">MMFAEHAREAGEARSEDLLADAGRRERVQSSHTPRQRRVELRSILGIGLPMAFSNMARSLSDLGVAVILGRYDTVYLAAVSVSSIWTGLTDVAMFSGLGQLSALCSQAKGAGNMLLLGTWLQIYIVLALVATVPLAALRWATTPVLKAVGISDDVAQLAGVYTKWSQAAVFFDLCFCAVKEYYAAQGITWPDAFIDAVFLVINISVVYVLVHVYRMGIVGVAIAVSINRFARTLVYVLFCWRMGFHRDGWGGWSCKEIFVWTRWKTLLALTIPAAIGGLAEELQFEVCALLAARMGAVDTAAFNLVLNIFFVTLILGMSIGDATGIRMAHHIGAGNIASAKRACWLGVHIASGSGLFFFFLCTVLFEPMAHMLSTDPAVQHELKRQKWAAGPAIWLMSVFFHGGGSFRCSRSRADQL</sequence>
<dbReference type="InterPro" id="IPR002528">
    <property type="entry name" value="MATE_fam"/>
</dbReference>
<evidence type="ECO:0000313" key="3">
    <source>
        <dbReference type="EMBL" id="CAK0826026.1"/>
    </source>
</evidence>
<dbReference type="PANTHER" id="PTHR11206">
    <property type="entry name" value="MULTIDRUG RESISTANCE PROTEIN"/>
    <property type="match status" value="1"/>
</dbReference>
<accession>A0ABN9S2N5</accession>
<dbReference type="Pfam" id="PF01554">
    <property type="entry name" value="MatE"/>
    <property type="match status" value="2"/>
</dbReference>
<feature type="transmembrane region" description="Helical" evidence="2">
    <location>
        <begin position="218"/>
        <end position="239"/>
    </location>
</feature>
<evidence type="ECO:0000313" key="4">
    <source>
        <dbReference type="Proteomes" id="UP001189429"/>
    </source>
</evidence>
<evidence type="ECO:0000256" key="2">
    <source>
        <dbReference type="SAM" id="Phobius"/>
    </source>
</evidence>
<keyword evidence="4" id="KW-1185">Reference proteome</keyword>
<comment type="caution">
    <text evidence="3">The sequence shown here is derived from an EMBL/GenBank/DDBJ whole genome shotgun (WGS) entry which is preliminary data.</text>
</comment>
<evidence type="ECO:0000256" key="1">
    <source>
        <dbReference type="ARBA" id="ARBA00010199"/>
    </source>
</evidence>
<evidence type="ECO:0008006" key="5">
    <source>
        <dbReference type="Google" id="ProtNLM"/>
    </source>
</evidence>